<dbReference type="EMBL" id="CP013729">
    <property type="protein sequence ID" value="ALV06084.1"/>
    <property type="molecule type" value="Genomic_DNA"/>
</dbReference>
<dbReference type="PANTHER" id="PTHR43172">
    <property type="entry name" value="ADENYLOSUCCINATE LYASE"/>
    <property type="match status" value="1"/>
</dbReference>
<reference evidence="2 3" key="1">
    <citation type="submission" date="2015-12" db="EMBL/GenBank/DDBJ databases">
        <title>Complete genome of Roseateles depolymerans KCTC 42856.</title>
        <authorList>
            <person name="Kim K.M."/>
        </authorList>
    </citation>
    <scope>NUCLEOTIDE SEQUENCE [LARGE SCALE GENOMIC DNA]</scope>
    <source>
        <strain evidence="2 3">KCTC 42856</strain>
    </source>
</reference>
<name>A0A0U3MVX2_9BURK</name>
<dbReference type="Gene3D" id="1.10.40.30">
    <property type="entry name" value="Fumarase/aspartase (C-terminal domain)"/>
    <property type="match status" value="1"/>
</dbReference>
<evidence type="ECO:0000313" key="3">
    <source>
        <dbReference type="Proteomes" id="UP000060699"/>
    </source>
</evidence>
<gene>
    <name evidence="2" type="ORF">RD2015_1599</name>
</gene>
<keyword evidence="2" id="KW-0413">Isomerase</keyword>
<organism evidence="2 3">
    <name type="scientific">Roseateles depolymerans</name>
    <dbReference type="NCBI Taxonomy" id="76731"/>
    <lineage>
        <taxon>Bacteria</taxon>
        <taxon>Pseudomonadati</taxon>
        <taxon>Pseudomonadota</taxon>
        <taxon>Betaproteobacteria</taxon>
        <taxon>Burkholderiales</taxon>
        <taxon>Sphaerotilaceae</taxon>
        <taxon>Roseateles</taxon>
    </lineage>
</organism>
<protein>
    <submittedName>
        <fullName evidence="2">3-carboxy-cis,cis-muconate cycloisomerase</fullName>
    </submittedName>
</protein>
<evidence type="ECO:0000256" key="1">
    <source>
        <dbReference type="ARBA" id="ARBA00034772"/>
    </source>
</evidence>
<dbReference type="InterPro" id="IPR022761">
    <property type="entry name" value="Fumarate_lyase_N"/>
</dbReference>
<dbReference type="STRING" id="76731.RD2015_1599"/>
<dbReference type="KEGG" id="rdp:RD2015_1599"/>
<dbReference type="PRINTS" id="PR00149">
    <property type="entry name" value="FUMRATELYASE"/>
</dbReference>
<sequence length="459" mass="49839">MLFEVFLSTPAMEAVFSPAAVVQSMMDVEAALVRAQSKAGLMPASAAQAISSLCRAELYDVPSLLAAAPAAGSLAMPTVQRLRETVALFDPAASVYVHRNACAQDIVDTAMVLCTRQALRILDDDLQALCGQLLDLARRHQAVPMLGRTLMQPAQVISLRYKVMNWLMPLVRSAEMLRSHAREALRLQLGGPVGTLESLGTNADPVSRLLSEDLGLPVSEMCWHTQRDRWIRLATELGVLCGSMSKLAQDLALLAQPEVDEIVEAPTDGRGSCIALPHKHNPIAAQQALAATLRAPHRVAALMCCMNQAHERGLGQWPAELAEWSSLMGATHGALIALRRAMGAPDVRTAKMRANVDAQLGLVGSERLELLLTPRLGRQRTDAIVQELIRRVRQGQGSLMQMVRQALEEGELPETAISMRELSDLFDVVSIAAWADSRVEQSLQQAGQRLELLAGQPFV</sequence>
<dbReference type="Proteomes" id="UP000060699">
    <property type="component" value="Chromosome"/>
</dbReference>
<dbReference type="InterPro" id="IPR000362">
    <property type="entry name" value="Fumarate_lyase_fam"/>
</dbReference>
<dbReference type="AlphaFoldDB" id="A0A0U3MVX2"/>
<dbReference type="RefSeq" id="WP_083525446.1">
    <property type="nucleotide sequence ID" value="NZ_QUMT01000006.1"/>
</dbReference>
<dbReference type="OrthoDB" id="9768878at2"/>
<evidence type="ECO:0000313" key="2">
    <source>
        <dbReference type="EMBL" id="ALV06084.1"/>
    </source>
</evidence>
<accession>A0A0U3MVX2</accession>
<comment type="similarity">
    <text evidence="1">Belongs to the class-II fumarase/aspartase family.</text>
</comment>
<dbReference type="SUPFAM" id="SSF48557">
    <property type="entry name" value="L-aspartase-like"/>
    <property type="match status" value="1"/>
</dbReference>
<dbReference type="GO" id="GO:0016853">
    <property type="term" value="F:isomerase activity"/>
    <property type="evidence" value="ECO:0007669"/>
    <property type="project" value="UniProtKB-KW"/>
</dbReference>
<dbReference type="Gene3D" id="1.20.200.10">
    <property type="entry name" value="Fumarase/aspartase (Central domain)"/>
    <property type="match status" value="1"/>
</dbReference>
<dbReference type="Pfam" id="PF00206">
    <property type="entry name" value="Lyase_1"/>
    <property type="match status" value="1"/>
</dbReference>
<keyword evidence="3" id="KW-1185">Reference proteome</keyword>
<dbReference type="PANTHER" id="PTHR43172:SF2">
    <property type="entry name" value="ADENYLOSUCCINATE LYASE C-TERMINAL DOMAIN-CONTAINING PROTEIN"/>
    <property type="match status" value="1"/>
</dbReference>
<proteinExistence type="inferred from homology"/>
<dbReference type="InterPro" id="IPR008948">
    <property type="entry name" value="L-Aspartase-like"/>
</dbReference>